<dbReference type="InterPro" id="IPR001765">
    <property type="entry name" value="Carbonic_anhydrase"/>
</dbReference>
<protein>
    <recommendedName>
        <fullName evidence="2">carbonic anhydrase</fullName>
        <ecNumber evidence="2">4.2.1.1</ecNumber>
    </recommendedName>
</protein>
<dbReference type="SMART" id="SM00947">
    <property type="entry name" value="Pro_CA"/>
    <property type="match status" value="1"/>
</dbReference>
<feature type="binding site" evidence="6">
    <location>
        <position position="40"/>
    </location>
    <ligand>
        <name>Zn(2+)</name>
        <dbReference type="ChEBI" id="CHEBI:29105"/>
    </ligand>
</feature>
<evidence type="ECO:0000256" key="5">
    <source>
        <dbReference type="ARBA" id="ARBA00048348"/>
    </source>
</evidence>
<dbReference type="EC" id="4.2.1.1" evidence="2"/>
<dbReference type="SUPFAM" id="SSF53056">
    <property type="entry name" value="beta-carbonic anhydrase, cab"/>
    <property type="match status" value="1"/>
</dbReference>
<keyword evidence="8" id="KW-1185">Reference proteome</keyword>
<evidence type="ECO:0000256" key="6">
    <source>
        <dbReference type="PIRSR" id="PIRSR601765-1"/>
    </source>
</evidence>
<dbReference type="GO" id="GO:0008270">
    <property type="term" value="F:zinc ion binding"/>
    <property type="evidence" value="ECO:0007669"/>
    <property type="project" value="InterPro"/>
</dbReference>
<gene>
    <name evidence="7" type="ORF">C8J48_0619</name>
</gene>
<dbReference type="OrthoDB" id="9792260at2"/>
<evidence type="ECO:0000313" key="7">
    <source>
        <dbReference type="EMBL" id="PTM58047.1"/>
    </source>
</evidence>
<dbReference type="GO" id="GO:0004089">
    <property type="term" value="F:carbonate dehydratase activity"/>
    <property type="evidence" value="ECO:0007669"/>
    <property type="project" value="UniProtKB-EC"/>
</dbReference>
<name>A0A2T4Z831_9BACL</name>
<sequence>MRILDQILAHNRSFVTNKEYLPYQTTKFPDKKMVVVTCMDTRLTELLPRAMNLKNGDTKIIKNAGAIVSHPFGSVMRSVLVALYELNAREVCVVGHYGCGMGSIQPEETLAKMRQCGISDDTITTLERSGIHLKKWLQGFASVEESVENSVRIIREHPLMLPGVPVHGLIIDPGTGELTTVVDGYQVIEKTSAGMK</sequence>
<dbReference type="Proteomes" id="UP000241639">
    <property type="component" value="Unassembled WGS sequence"/>
</dbReference>
<dbReference type="Pfam" id="PF00484">
    <property type="entry name" value="Pro_CA"/>
    <property type="match status" value="1"/>
</dbReference>
<dbReference type="Gene3D" id="3.40.1050.10">
    <property type="entry name" value="Carbonic anhydrase"/>
    <property type="match status" value="1"/>
</dbReference>
<evidence type="ECO:0000256" key="3">
    <source>
        <dbReference type="ARBA" id="ARBA00022723"/>
    </source>
</evidence>
<comment type="similarity">
    <text evidence="1">Belongs to the beta-class carbonic anhydrase family.</text>
</comment>
<organism evidence="7 8">
    <name type="scientific">Desmospora activa DSM 45169</name>
    <dbReference type="NCBI Taxonomy" id="1121389"/>
    <lineage>
        <taxon>Bacteria</taxon>
        <taxon>Bacillati</taxon>
        <taxon>Bacillota</taxon>
        <taxon>Bacilli</taxon>
        <taxon>Bacillales</taxon>
        <taxon>Thermoactinomycetaceae</taxon>
        <taxon>Desmospora</taxon>
    </lineage>
</organism>
<evidence type="ECO:0000256" key="4">
    <source>
        <dbReference type="ARBA" id="ARBA00022833"/>
    </source>
</evidence>
<evidence type="ECO:0000256" key="1">
    <source>
        <dbReference type="ARBA" id="ARBA00006217"/>
    </source>
</evidence>
<comment type="caution">
    <text evidence="7">The sequence shown here is derived from an EMBL/GenBank/DDBJ whole genome shotgun (WGS) entry which is preliminary data.</text>
</comment>
<feature type="binding site" evidence="6">
    <location>
        <position position="38"/>
    </location>
    <ligand>
        <name>Zn(2+)</name>
        <dbReference type="ChEBI" id="CHEBI:29105"/>
    </ligand>
</feature>
<dbReference type="InterPro" id="IPR036874">
    <property type="entry name" value="Carbonic_anhydrase_sf"/>
</dbReference>
<evidence type="ECO:0000256" key="2">
    <source>
        <dbReference type="ARBA" id="ARBA00012925"/>
    </source>
</evidence>
<dbReference type="AlphaFoldDB" id="A0A2T4Z831"/>
<feature type="binding site" evidence="6">
    <location>
        <position position="99"/>
    </location>
    <ligand>
        <name>Zn(2+)</name>
        <dbReference type="ChEBI" id="CHEBI:29105"/>
    </ligand>
</feature>
<dbReference type="RefSeq" id="WP_107724903.1">
    <property type="nucleotide sequence ID" value="NZ_PZZP01000001.1"/>
</dbReference>
<keyword evidence="4 6" id="KW-0862">Zinc</keyword>
<comment type="cofactor">
    <cofactor evidence="6">
        <name>Zn(2+)</name>
        <dbReference type="ChEBI" id="CHEBI:29105"/>
    </cofactor>
    <text evidence="6">Binds 1 zinc ion per subunit.</text>
</comment>
<proteinExistence type="inferred from homology"/>
<reference evidence="7 8" key="1">
    <citation type="submission" date="2018-04" db="EMBL/GenBank/DDBJ databases">
        <title>Genomic Encyclopedia of Archaeal and Bacterial Type Strains, Phase II (KMG-II): from individual species to whole genera.</title>
        <authorList>
            <person name="Goeker M."/>
        </authorList>
    </citation>
    <scope>NUCLEOTIDE SEQUENCE [LARGE SCALE GENOMIC DNA]</scope>
    <source>
        <strain evidence="7 8">DSM 45169</strain>
    </source>
</reference>
<dbReference type="PANTHER" id="PTHR43175:SF3">
    <property type="entry name" value="CARBON DISULFIDE HYDROLASE"/>
    <property type="match status" value="1"/>
</dbReference>
<accession>A0A2T4Z831</accession>
<comment type="catalytic activity">
    <reaction evidence="5">
        <text>hydrogencarbonate + H(+) = CO2 + H2O</text>
        <dbReference type="Rhea" id="RHEA:10748"/>
        <dbReference type="ChEBI" id="CHEBI:15377"/>
        <dbReference type="ChEBI" id="CHEBI:15378"/>
        <dbReference type="ChEBI" id="CHEBI:16526"/>
        <dbReference type="ChEBI" id="CHEBI:17544"/>
        <dbReference type="EC" id="4.2.1.1"/>
    </reaction>
</comment>
<dbReference type="PANTHER" id="PTHR43175">
    <property type="entry name" value="CARBONIC ANHYDRASE"/>
    <property type="match status" value="1"/>
</dbReference>
<dbReference type="EMBL" id="PZZP01000001">
    <property type="protein sequence ID" value="PTM58047.1"/>
    <property type="molecule type" value="Genomic_DNA"/>
</dbReference>
<dbReference type="CDD" id="cd03379">
    <property type="entry name" value="beta_CA_cladeD"/>
    <property type="match status" value="1"/>
</dbReference>
<evidence type="ECO:0000313" key="8">
    <source>
        <dbReference type="Proteomes" id="UP000241639"/>
    </source>
</evidence>
<feature type="binding site" evidence="6">
    <location>
        <position position="96"/>
    </location>
    <ligand>
        <name>Zn(2+)</name>
        <dbReference type="ChEBI" id="CHEBI:29105"/>
    </ligand>
</feature>
<keyword evidence="3 6" id="KW-0479">Metal-binding</keyword>